<name>A0A073JS85_9BACI</name>
<keyword evidence="1" id="KW-0175">Coiled coil</keyword>
<dbReference type="Proteomes" id="UP000027822">
    <property type="component" value="Unassembled WGS sequence"/>
</dbReference>
<accession>A0A073JS85</accession>
<comment type="caution">
    <text evidence="2">The sequence shown here is derived from an EMBL/GenBank/DDBJ whole genome shotgun (WGS) entry which is preliminary data.</text>
</comment>
<evidence type="ECO:0000313" key="3">
    <source>
        <dbReference type="Proteomes" id="UP000027822"/>
    </source>
</evidence>
<organism evidence="2 3">
    <name type="scientific">Bacillus manliponensis</name>
    <dbReference type="NCBI Taxonomy" id="574376"/>
    <lineage>
        <taxon>Bacteria</taxon>
        <taxon>Bacillati</taxon>
        <taxon>Bacillota</taxon>
        <taxon>Bacilli</taxon>
        <taxon>Bacillales</taxon>
        <taxon>Bacillaceae</taxon>
        <taxon>Bacillus</taxon>
        <taxon>Bacillus cereus group</taxon>
    </lineage>
</organism>
<sequence length="241" mass="26579">DEGLLAELQAMGPKAGAEIAAMVNMSDEELAKFQGLWKSKTNIAREQAVKEMEGMKKDTEQKLKELREKAAVQLDQLQVEFEKKAKSIREGTTKEFDILTYTLPEVGMKAIGGLINGMEDMRGPLEEKAKELANLVNSTMGIQVATSSPLTQVPDVVRKIKNAADAISSNSTTFTVKNVVETPKLEEKLDKLLTSFDKATSKGSEPSVVMYQTNNSPQPLSPAETARLNRQALEQMAFRMR</sequence>
<protein>
    <recommendedName>
        <fullName evidence="4">Phage tail tape measure protein</fullName>
    </recommendedName>
</protein>
<keyword evidence="3" id="KW-1185">Reference proteome</keyword>
<dbReference type="EMBL" id="JOTN01000069">
    <property type="protein sequence ID" value="KEK17051.1"/>
    <property type="molecule type" value="Genomic_DNA"/>
</dbReference>
<dbReference type="SUPFAM" id="SSF58113">
    <property type="entry name" value="Apolipoprotein A-I"/>
    <property type="match status" value="1"/>
</dbReference>
<feature type="coiled-coil region" evidence="1">
    <location>
        <begin position="49"/>
        <end position="80"/>
    </location>
</feature>
<evidence type="ECO:0000256" key="1">
    <source>
        <dbReference type="SAM" id="Coils"/>
    </source>
</evidence>
<feature type="non-terminal residue" evidence="2">
    <location>
        <position position="1"/>
    </location>
</feature>
<reference evidence="2 3" key="1">
    <citation type="submission" date="2014-06" db="EMBL/GenBank/DDBJ databases">
        <title>Draft genome sequence of Bacillus manliponensis JCM 15802 (MCCC 1A00708).</title>
        <authorList>
            <person name="Lai Q."/>
            <person name="Liu Y."/>
            <person name="Shao Z."/>
        </authorList>
    </citation>
    <scope>NUCLEOTIDE SEQUENCE [LARGE SCALE GENOMIC DNA]</scope>
    <source>
        <strain evidence="2 3">JCM 15802</strain>
    </source>
</reference>
<dbReference type="AlphaFoldDB" id="A0A073JS85"/>
<evidence type="ECO:0008006" key="4">
    <source>
        <dbReference type="Google" id="ProtNLM"/>
    </source>
</evidence>
<proteinExistence type="predicted"/>
<gene>
    <name evidence="2" type="ORF">BAMA_21515</name>
</gene>
<evidence type="ECO:0000313" key="2">
    <source>
        <dbReference type="EMBL" id="KEK17051.1"/>
    </source>
</evidence>
<dbReference type="STRING" id="574376.BAMA_21515"/>